<dbReference type="HOGENOM" id="CLU_050729_1_1_1"/>
<accession>S8ANF9</accession>
<evidence type="ECO:0000313" key="2">
    <source>
        <dbReference type="EMBL" id="EPS44369.1"/>
    </source>
</evidence>
<reference evidence="2 3" key="1">
    <citation type="journal article" date="2013" name="PLoS Genet.">
        <title>Genomic mechanisms accounting for the adaptation to parasitism in nematode-trapping fungi.</title>
        <authorList>
            <person name="Meerupati T."/>
            <person name="Andersson K.M."/>
            <person name="Friman E."/>
            <person name="Kumar D."/>
            <person name="Tunlid A."/>
            <person name="Ahren D."/>
        </authorList>
    </citation>
    <scope>NUCLEOTIDE SEQUENCE [LARGE SCALE GENOMIC DNA]</scope>
    <source>
        <strain evidence="2 3">CBS 200.50</strain>
    </source>
</reference>
<evidence type="ECO:0000313" key="3">
    <source>
        <dbReference type="Proteomes" id="UP000015100"/>
    </source>
</evidence>
<evidence type="ECO:0000256" key="1">
    <source>
        <dbReference type="SAM" id="SignalP"/>
    </source>
</evidence>
<keyword evidence="3" id="KW-1185">Reference proteome</keyword>
<sequence>MLFAKAIFVALLAAVGTEAALNKQLAYPNGLHDPFDPGFTKYTKVAPYKLKKWTNGLIPQGCKDRLVELKLDLKKAEVYDVTYNTGCKQPWVFCRAGNAQLDIKTMANLFGRLPLHMRALVRHPIAVPQSSCSALAYTDRGDIVMKGNCNTPSVWIHETGHQMDAMLKPASAESRSTAWKNAIKADSCVPDSYANVNEVEDFAQNTVVALFKSIRGSIPKPSKAGCFNNQLNRVLNKYKTRYLTYGGVCNGKVPPSKPVNKNAKEVNKLAVLETGTVVGECHFNTTLDQEIV</sequence>
<feature type="chain" id="PRO_5004547889" description="Lysine-specific metallo-endopeptidase domain-containing protein" evidence="1">
    <location>
        <begin position="20"/>
        <end position="292"/>
    </location>
</feature>
<organism evidence="2 3">
    <name type="scientific">Dactylellina haptotyla (strain CBS 200.50)</name>
    <name type="common">Nematode-trapping fungus</name>
    <name type="synonym">Monacrosporium haptotylum</name>
    <dbReference type="NCBI Taxonomy" id="1284197"/>
    <lineage>
        <taxon>Eukaryota</taxon>
        <taxon>Fungi</taxon>
        <taxon>Dikarya</taxon>
        <taxon>Ascomycota</taxon>
        <taxon>Pezizomycotina</taxon>
        <taxon>Orbiliomycetes</taxon>
        <taxon>Orbiliales</taxon>
        <taxon>Orbiliaceae</taxon>
        <taxon>Dactylellina</taxon>
    </lineage>
</organism>
<dbReference type="AlphaFoldDB" id="S8ANF9"/>
<gene>
    <name evidence="2" type="ORF">H072_1635</name>
</gene>
<dbReference type="OMA" id="DWHALPQ"/>
<dbReference type="OrthoDB" id="2142213at2759"/>
<name>S8ANF9_DACHA</name>
<evidence type="ECO:0008006" key="4">
    <source>
        <dbReference type="Google" id="ProtNLM"/>
    </source>
</evidence>
<protein>
    <recommendedName>
        <fullName evidence="4">Lysine-specific metallo-endopeptidase domain-containing protein</fullName>
    </recommendedName>
</protein>
<dbReference type="EMBL" id="AQGS01000048">
    <property type="protein sequence ID" value="EPS44369.1"/>
    <property type="molecule type" value="Genomic_DNA"/>
</dbReference>
<dbReference type="eggNOG" id="ENOG502S57E">
    <property type="taxonomic scope" value="Eukaryota"/>
</dbReference>
<proteinExistence type="predicted"/>
<dbReference type="Proteomes" id="UP000015100">
    <property type="component" value="Unassembled WGS sequence"/>
</dbReference>
<dbReference type="STRING" id="1284197.S8ANF9"/>
<feature type="signal peptide" evidence="1">
    <location>
        <begin position="1"/>
        <end position="19"/>
    </location>
</feature>
<dbReference type="SUPFAM" id="SSF55486">
    <property type="entry name" value="Metalloproteases ('zincins'), catalytic domain"/>
    <property type="match status" value="1"/>
</dbReference>
<reference evidence="3" key="2">
    <citation type="submission" date="2013-04" db="EMBL/GenBank/DDBJ databases">
        <title>Genomic mechanisms accounting for the adaptation to parasitism in nematode-trapping fungi.</title>
        <authorList>
            <person name="Ahren D.G."/>
        </authorList>
    </citation>
    <scope>NUCLEOTIDE SEQUENCE [LARGE SCALE GENOMIC DNA]</scope>
    <source>
        <strain evidence="3">CBS 200.50</strain>
    </source>
</reference>
<comment type="caution">
    <text evidence="2">The sequence shown here is derived from an EMBL/GenBank/DDBJ whole genome shotgun (WGS) entry which is preliminary data.</text>
</comment>
<keyword evidence="1" id="KW-0732">Signal</keyword>